<accession>A0A9J6AB20</accession>
<dbReference type="EMBL" id="JACXVP010000002">
    <property type="protein sequence ID" value="KAG5621902.1"/>
    <property type="molecule type" value="Genomic_DNA"/>
</dbReference>
<feature type="region of interest" description="Disordered" evidence="1">
    <location>
        <begin position="1"/>
        <end position="52"/>
    </location>
</feature>
<dbReference type="AlphaFoldDB" id="A0A9J6AB20"/>
<name>A0A9J6AB20_SOLCO</name>
<organism evidence="2 3">
    <name type="scientific">Solanum commersonii</name>
    <name type="common">Commerson's wild potato</name>
    <name type="synonym">Commerson's nightshade</name>
    <dbReference type="NCBI Taxonomy" id="4109"/>
    <lineage>
        <taxon>Eukaryota</taxon>
        <taxon>Viridiplantae</taxon>
        <taxon>Streptophyta</taxon>
        <taxon>Embryophyta</taxon>
        <taxon>Tracheophyta</taxon>
        <taxon>Spermatophyta</taxon>
        <taxon>Magnoliopsida</taxon>
        <taxon>eudicotyledons</taxon>
        <taxon>Gunneridae</taxon>
        <taxon>Pentapetalae</taxon>
        <taxon>asterids</taxon>
        <taxon>lamiids</taxon>
        <taxon>Solanales</taxon>
        <taxon>Solanaceae</taxon>
        <taxon>Solanoideae</taxon>
        <taxon>Solaneae</taxon>
        <taxon>Solanum</taxon>
    </lineage>
</organism>
<gene>
    <name evidence="2" type="ORF">H5410_007120</name>
</gene>
<feature type="compositionally biased region" description="Polar residues" evidence="1">
    <location>
        <begin position="1"/>
        <end position="40"/>
    </location>
</feature>
<evidence type="ECO:0000313" key="3">
    <source>
        <dbReference type="Proteomes" id="UP000824120"/>
    </source>
</evidence>
<sequence length="82" mass="9472">MQQPQSSTNIDSSTHQQQQIYSTRVTNKDSPNSHQLGPSQVPTPPKQDMRLRGKETLARFKDRLLTKEEERVVLLLLDRSKK</sequence>
<proteinExistence type="predicted"/>
<protein>
    <submittedName>
        <fullName evidence="2">Uncharacterized protein</fullName>
    </submittedName>
</protein>
<reference evidence="2 3" key="1">
    <citation type="submission" date="2020-09" db="EMBL/GenBank/DDBJ databases">
        <title>De no assembly of potato wild relative species, Solanum commersonii.</title>
        <authorList>
            <person name="Cho K."/>
        </authorList>
    </citation>
    <scope>NUCLEOTIDE SEQUENCE [LARGE SCALE GENOMIC DNA]</scope>
    <source>
        <strain evidence="2">LZ3.2</strain>
        <tissue evidence="2">Leaf</tissue>
    </source>
</reference>
<comment type="caution">
    <text evidence="2">The sequence shown here is derived from an EMBL/GenBank/DDBJ whole genome shotgun (WGS) entry which is preliminary data.</text>
</comment>
<dbReference type="Proteomes" id="UP000824120">
    <property type="component" value="Chromosome 2"/>
</dbReference>
<keyword evidence="3" id="KW-1185">Reference proteome</keyword>
<evidence type="ECO:0000256" key="1">
    <source>
        <dbReference type="SAM" id="MobiDB-lite"/>
    </source>
</evidence>
<evidence type="ECO:0000313" key="2">
    <source>
        <dbReference type="EMBL" id="KAG5621902.1"/>
    </source>
</evidence>